<dbReference type="Gene3D" id="4.10.860.20">
    <property type="entry name" value="Rabenosyn, Rab binding domain"/>
    <property type="match status" value="1"/>
</dbReference>
<accession>A0ABS8G2N9</accession>
<reference evidence="2 3" key="1">
    <citation type="submission" date="2021-10" db="EMBL/GenBank/DDBJ databases">
        <title>Draft genome of Aestuariibacter halophilus JC2043.</title>
        <authorList>
            <person name="Emsley S.A."/>
            <person name="Pfannmuller K.M."/>
            <person name="Ushijima B."/>
            <person name="Saw J.H."/>
            <person name="Videau P."/>
        </authorList>
    </citation>
    <scope>NUCLEOTIDE SEQUENCE [LARGE SCALE GENOMIC DNA]</scope>
    <source>
        <strain evidence="2 3">JC2043</strain>
    </source>
</reference>
<dbReference type="InterPro" id="IPR041097">
    <property type="entry name" value="PKHD_C"/>
</dbReference>
<evidence type="ECO:0000313" key="2">
    <source>
        <dbReference type="EMBL" id="MCC2614738.1"/>
    </source>
</evidence>
<sequence>MSKENKPAPFHRAMAVQPLRDTLFALEQSIQRLLHQDTVSRDESDRLHNDYHNLIRQCATVQPVLLNVFVKTDVLSYATVFQDCFCIF</sequence>
<dbReference type="RefSeq" id="WP_229156658.1">
    <property type="nucleotide sequence ID" value="NZ_JAJEWP010000001.1"/>
</dbReference>
<comment type="caution">
    <text evidence="2">The sequence shown here is derived from an EMBL/GenBank/DDBJ whole genome shotgun (WGS) entry which is preliminary data.</text>
</comment>
<dbReference type="Pfam" id="PF18331">
    <property type="entry name" value="PKHD_C"/>
    <property type="match status" value="1"/>
</dbReference>
<evidence type="ECO:0000259" key="1">
    <source>
        <dbReference type="Pfam" id="PF18331"/>
    </source>
</evidence>
<gene>
    <name evidence="2" type="ORF">LJ739_00600</name>
</gene>
<evidence type="ECO:0000313" key="3">
    <source>
        <dbReference type="Proteomes" id="UP001520878"/>
    </source>
</evidence>
<dbReference type="Proteomes" id="UP001520878">
    <property type="component" value="Unassembled WGS sequence"/>
</dbReference>
<dbReference type="EMBL" id="JAJEWP010000001">
    <property type="protein sequence ID" value="MCC2614738.1"/>
    <property type="molecule type" value="Genomic_DNA"/>
</dbReference>
<organism evidence="2 3">
    <name type="scientific">Fluctibacter halophilus</name>
    <dbReference type="NCBI Taxonomy" id="226011"/>
    <lineage>
        <taxon>Bacteria</taxon>
        <taxon>Pseudomonadati</taxon>
        <taxon>Pseudomonadota</taxon>
        <taxon>Gammaproteobacteria</taxon>
        <taxon>Alteromonadales</taxon>
        <taxon>Alteromonadaceae</taxon>
        <taxon>Fluctibacter</taxon>
    </lineage>
</organism>
<keyword evidence="3" id="KW-1185">Reference proteome</keyword>
<proteinExistence type="predicted"/>
<feature type="domain" description="PKHD-type hydroxylase C-terminal" evidence="1">
    <location>
        <begin position="20"/>
        <end position="59"/>
    </location>
</feature>
<protein>
    <recommendedName>
        <fullName evidence="1">PKHD-type hydroxylase C-terminal domain-containing protein</fullName>
    </recommendedName>
</protein>
<name>A0ABS8G2N9_9ALTE</name>